<organism evidence="2 3">
    <name type="scientific">Chondromyces crocatus</name>
    <dbReference type="NCBI Taxonomy" id="52"/>
    <lineage>
        <taxon>Bacteria</taxon>
        <taxon>Pseudomonadati</taxon>
        <taxon>Myxococcota</taxon>
        <taxon>Polyangia</taxon>
        <taxon>Polyangiales</taxon>
        <taxon>Polyangiaceae</taxon>
        <taxon>Chondromyces</taxon>
    </lineage>
</organism>
<reference evidence="2 3" key="1">
    <citation type="submission" date="2015-07" db="EMBL/GenBank/DDBJ databases">
        <title>Genome analysis of myxobacterium Chondromyces crocatus Cm c5 reveals a high potential for natural compound synthesis and the genetic basis for the loss of fruiting body formation.</title>
        <authorList>
            <person name="Zaburannyi N."/>
            <person name="Bunk B."/>
            <person name="Maier J."/>
            <person name="Overmann J."/>
            <person name="Mueller R."/>
        </authorList>
    </citation>
    <scope>NUCLEOTIDE SEQUENCE [LARGE SCALE GENOMIC DNA]</scope>
    <source>
        <strain evidence="2 3">Cm c5</strain>
    </source>
</reference>
<keyword evidence="1" id="KW-0472">Membrane</keyword>
<dbReference type="STRING" id="52.CMC5_057580"/>
<evidence type="ECO:0000313" key="2">
    <source>
        <dbReference type="EMBL" id="AKT41551.1"/>
    </source>
</evidence>
<proteinExistence type="predicted"/>
<evidence type="ECO:0000256" key="1">
    <source>
        <dbReference type="SAM" id="Phobius"/>
    </source>
</evidence>
<name>A0A0K1EL39_CHOCO</name>
<feature type="transmembrane region" description="Helical" evidence="1">
    <location>
        <begin position="302"/>
        <end position="321"/>
    </location>
</feature>
<gene>
    <name evidence="2" type="ORF">CMC5_057580</name>
</gene>
<dbReference type="EMBL" id="CP012159">
    <property type="protein sequence ID" value="AKT41551.1"/>
    <property type="molecule type" value="Genomic_DNA"/>
</dbReference>
<evidence type="ECO:0000313" key="3">
    <source>
        <dbReference type="Proteomes" id="UP000067626"/>
    </source>
</evidence>
<dbReference type="Gene3D" id="1.25.40.10">
    <property type="entry name" value="Tetratricopeptide repeat domain"/>
    <property type="match status" value="1"/>
</dbReference>
<dbReference type="AlphaFoldDB" id="A0A0K1EL39"/>
<evidence type="ECO:0008006" key="4">
    <source>
        <dbReference type="Google" id="ProtNLM"/>
    </source>
</evidence>
<keyword evidence="3" id="KW-1185">Reference proteome</keyword>
<keyword evidence="1" id="KW-1133">Transmembrane helix</keyword>
<dbReference type="InterPro" id="IPR011990">
    <property type="entry name" value="TPR-like_helical_dom_sf"/>
</dbReference>
<feature type="transmembrane region" description="Helical" evidence="1">
    <location>
        <begin position="247"/>
        <end position="266"/>
    </location>
</feature>
<dbReference type="KEGG" id="ccro:CMC5_057580"/>
<sequence length="355" mass="36888">MRTRALARLLSSSTRGAPASARWDGGRHRLGPWLLSAVAAAATTLSSYAALSAPGPCPARQLQAAGTLADKAYEQFEAADYAAAIETFRQAEETCHSPRLLVFIARAHVRLEQLLRARELLQQAANEPLSPRSPASFREAQAEARKDLDELTPRIPVLHVKLSGASASEATALLDGEAVAIERLQQGLEVDPGEHTLRVEAPGIEAVERRLKLVASRAERLEIVLQEPEPVAPPPTASTSGSLAPSIAAFGVGAVGFGVGIVTGILSTSTVSDIKSRCLGTECLKSDAEAADRAALLGNVSTVGFIVGGLGVATGAVFLLLRSGNDSSVDANGAASAPRLTVGIGPGSIRLDGRF</sequence>
<accession>A0A0K1EL39</accession>
<dbReference type="OrthoDB" id="9830394at2"/>
<dbReference type="RefSeq" id="WP_050433319.1">
    <property type="nucleotide sequence ID" value="NZ_CP012159.1"/>
</dbReference>
<keyword evidence="1" id="KW-0812">Transmembrane</keyword>
<protein>
    <recommendedName>
        <fullName evidence="4">PEGA domain-containing protein</fullName>
    </recommendedName>
</protein>
<dbReference type="Proteomes" id="UP000067626">
    <property type="component" value="Chromosome"/>
</dbReference>